<dbReference type="Gene3D" id="1.10.418.10">
    <property type="entry name" value="Calponin-like domain"/>
    <property type="match status" value="2"/>
</dbReference>
<dbReference type="Pfam" id="PF00307">
    <property type="entry name" value="CH"/>
    <property type="match status" value="2"/>
</dbReference>
<dbReference type="OrthoDB" id="10017054at2759"/>
<dbReference type="Proteomes" id="UP000759131">
    <property type="component" value="Unassembled WGS sequence"/>
</dbReference>
<feature type="domain" description="Calponin-homology (CH)" evidence="1">
    <location>
        <begin position="28"/>
        <end position="135"/>
    </location>
</feature>
<dbReference type="InterPro" id="IPR001715">
    <property type="entry name" value="CH_dom"/>
</dbReference>
<name>A0A7R9KTJ2_9ACAR</name>
<dbReference type="PROSITE" id="PS50021">
    <property type="entry name" value="CH"/>
    <property type="match status" value="1"/>
</dbReference>
<reference evidence="2" key="1">
    <citation type="submission" date="2020-11" db="EMBL/GenBank/DDBJ databases">
        <authorList>
            <person name="Tran Van P."/>
        </authorList>
    </citation>
    <scope>NUCLEOTIDE SEQUENCE</scope>
</reference>
<dbReference type="SUPFAM" id="SSF47576">
    <property type="entry name" value="Calponin-homology domain, CH-domain"/>
    <property type="match status" value="2"/>
</dbReference>
<dbReference type="EMBL" id="OC861042">
    <property type="protein sequence ID" value="CAD7629124.1"/>
    <property type="molecule type" value="Genomic_DNA"/>
</dbReference>
<dbReference type="InterPro" id="IPR036872">
    <property type="entry name" value="CH_dom_sf"/>
</dbReference>
<dbReference type="InterPro" id="IPR050540">
    <property type="entry name" value="F-actin_Monoox_Mical"/>
</dbReference>
<keyword evidence="3" id="KW-1185">Reference proteome</keyword>
<dbReference type="PANTHER" id="PTHR23167">
    <property type="entry name" value="CALPONIN HOMOLOGY DOMAIN-CONTAINING PROTEIN DDB_G0272472-RELATED"/>
    <property type="match status" value="1"/>
</dbReference>
<dbReference type="EMBL" id="CAJPIZ010006467">
    <property type="protein sequence ID" value="CAG2109554.1"/>
    <property type="molecule type" value="Genomic_DNA"/>
</dbReference>
<evidence type="ECO:0000259" key="1">
    <source>
        <dbReference type="PROSITE" id="PS50021"/>
    </source>
</evidence>
<dbReference type="AlphaFoldDB" id="A0A7R9KTJ2"/>
<evidence type="ECO:0000313" key="2">
    <source>
        <dbReference type="EMBL" id="CAD7629124.1"/>
    </source>
</evidence>
<accession>A0A7R9KTJ2</accession>
<proteinExistence type="predicted"/>
<organism evidence="2">
    <name type="scientific">Medioppia subpectinata</name>
    <dbReference type="NCBI Taxonomy" id="1979941"/>
    <lineage>
        <taxon>Eukaryota</taxon>
        <taxon>Metazoa</taxon>
        <taxon>Ecdysozoa</taxon>
        <taxon>Arthropoda</taxon>
        <taxon>Chelicerata</taxon>
        <taxon>Arachnida</taxon>
        <taxon>Acari</taxon>
        <taxon>Acariformes</taxon>
        <taxon>Sarcoptiformes</taxon>
        <taxon>Oribatida</taxon>
        <taxon>Brachypylina</taxon>
        <taxon>Oppioidea</taxon>
        <taxon>Oppiidae</taxon>
        <taxon>Medioppia</taxon>
    </lineage>
</organism>
<evidence type="ECO:0000313" key="3">
    <source>
        <dbReference type="Proteomes" id="UP000759131"/>
    </source>
</evidence>
<protein>
    <recommendedName>
        <fullName evidence="1">Calponin-homology (CH) domain-containing protein</fullName>
    </recommendedName>
</protein>
<dbReference type="PANTHER" id="PTHR23167:SF46">
    <property type="entry name" value="EPS15 HOMOLOGY DOMAIN CONTAINING PROTEIN-BINDING PROTEIN 1, ISOFORM F"/>
    <property type="match status" value="1"/>
</dbReference>
<gene>
    <name evidence="2" type="ORF">OSB1V03_LOCUS9541</name>
</gene>
<sequence>MDSGHTQHTGRGVHRFDGLTGAMPLVELRGLSALEAWSRRATTGYKDVKVADLSSSWRDGLAFCALIHHFRPDLIELINLLLSSSWRDGLAFCALIHHFRPDLIDFDSLSKENILYNNRLFFFLSDSDVRVYVVC</sequence>